<keyword evidence="2" id="KW-1185">Reference proteome</keyword>
<accession>A0A679I7B1</accession>
<dbReference type="Proteomes" id="UP000463961">
    <property type="component" value="Chromosome"/>
</dbReference>
<gene>
    <name evidence="1" type="ORF">ICHIAU1_05600</name>
</gene>
<dbReference type="InterPro" id="IPR014914">
    <property type="entry name" value="RES_dom"/>
</dbReference>
<proteinExistence type="predicted"/>
<dbReference type="EMBL" id="AP022345">
    <property type="protein sequence ID" value="BBU68277.1"/>
    <property type="molecule type" value="Genomic_DNA"/>
</dbReference>
<protein>
    <submittedName>
        <fullName evidence="1">Uncharacterized protein</fullName>
    </submittedName>
</protein>
<dbReference type="RefSeq" id="WP_162048797.1">
    <property type="nucleotide sequence ID" value="NZ_AP019011.1"/>
</dbReference>
<organism evidence="1 2">
    <name type="scientific">Fluviibacter phosphoraccumulans</name>
    <dbReference type="NCBI Taxonomy" id="1751046"/>
    <lineage>
        <taxon>Bacteria</taxon>
        <taxon>Pseudomonadati</taxon>
        <taxon>Pseudomonadota</taxon>
        <taxon>Betaproteobacteria</taxon>
        <taxon>Rhodocyclales</taxon>
        <taxon>Fluviibacteraceae</taxon>
        <taxon>Fluviibacter</taxon>
    </lineage>
</organism>
<dbReference type="Pfam" id="PF08808">
    <property type="entry name" value="RES"/>
    <property type="match status" value="1"/>
</dbReference>
<dbReference type="SMART" id="SM00953">
    <property type="entry name" value="RES"/>
    <property type="match status" value="1"/>
</dbReference>
<evidence type="ECO:0000313" key="2">
    <source>
        <dbReference type="Proteomes" id="UP000463961"/>
    </source>
</evidence>
<dbReference type="OrthoDB" id="9799238at2"/>
<name>A0A679I7B1_9RHOO</name>
<reference evidence="2" key="1">
    <citation type="submission" date="2020-01" db="EMBL/GenBank/DDBJ databases">
        <title>Phosphoaccumulans saitamaens gen. nov., sp. nov., a polyphosphate accumulating bacterium isolated from surface river water.</title>
        <authorList>
            <person name="Watanabe K."/>
            <person name="Suda W."/>
        </authorList>
    </citation>
    <scope>NUCLEOTIDE SEQUENCE [LARGE SCALE GENOMIC DNA]</scope>
    <source>
        <strain evidence="2">ICHIAU1</strain>
    </source>
</reference>
<sequence length="250" mass="28297">MSVNTWTPTALASEARPWSGTGWRAVEAQNQVATMGLVHGNVKRQALLEDILEEVKPAQPSETVAMHWLLFTPFRYKPLACGSRFRRRQDPGVFYGAVDRKTACAESGYWRLRFWMDSEYLREKTQSVPVTLFEFHGEAHSAINLTANPFVTESTKWMSPDDYTATQELADVARLANVELIRYGSVRNHGGDCIAVLSPDVFKRVDEPFRENLQSWTLTICPPANVVWQRSLSSEGWAFDFKACVTDRCG</sequence>
<dbReference type="AlphaFoldDB" id="A0A679I7B1"/>
<evidence type="ECO:0000313" key="1">
    <source>
        <dbReference type="EMBL" id="BBU68277.1"/>
    </source>
</evidence>